<gene>
    <name evidence="2" type="ORF">AWN73_09450</name>
</gene>
<dbReference type="SUPFAM" id="SSF53474">
    <property type="entry name" value="alpha/beta-Hydrolases"/>
    <property type="match status" value="1"/>
</dbReference>
<organism evidence="2 3">
    <name type="scientific">Clostridium butyricum</name>
    <dbReference type="NCBI Taxonomy" id="1492"/>
    <lineage>
        <taxon>Bacteria</taxon>
        <taxon>Bacillati</taxon>
        <taxon>Bacillota</taxon>
        <taxon>Clostridia</taxon>
        <taxon>Eubacteriales</taxon>
        <taxon>Clostridiaceae</taxon>
        <taxon>Clostridium</taxon>
    </lineage>
</organism>
<dbReference type="GO" id="GO:0016787">
    <property type="term" value="F:hydrolase activity"/>
    <property type="evidence" value="ECO:0007669"/>
    <property type="project" value="UniProtKB-KW"/>
</dbReference>
<comment type="caution">
    <text evidence="2">The sequence shown here is derived from an EMBL/GenBank/DDBJ whole genome shotgun (WGS) entry which is preliminary data.</text>
</comment>
<evidence type="ECO:0000259" key="1">
    <source>
        <dbReference type="Pfam" id="PF20434"/>
    </source>
</evidence>
<dbReference type="InterPro" id="IPR049492">
    <property type="entry name" value="BD-FAE-like_dom"/>
</dbReference>
<protein>
    <submittedName>
        <fullName evidence="2">Alpha/beta hydrolase</fullName>
    </submittedName>
</protein>
<dbReference type="InterPro" id="IPR048124">
    <property type="entry name" value="Tannase_B"/>
</dbReference>
<proteinExistence type="predicted"/>
<evidence type="ECO:0000313" key="2">
    <source>
        <dbReference type="EMBL" id="PPV16783.1"/>
    </source>
</evidence>
<accession>A0A2S7FDG6</accession>
<name>A0A2S7FDG6_CLOBU</name>
<reference evidence="2 3" key="1">
    <citation type="submission" date="2016-01" db="EMBL/GenBank/DDBJ databases">
        <title>Characterization of the Clostridium difficile lineages that are prevalent in Hong Kong and China.</title>
        <authorList>
            <person name="Kwok J.S.-L."/>
            <person name="Lam W.-Y."/>
            <person name="Ip M."/>
            <person name="Chan T.-F."/>
            <person name="Hawkey P.M."/>
            <person name="Tsui S.K.-W."/>
        </authorList>
    </citation>
    <scope>NUCLEOTIDE SEQUENCE [LARGE SCALE GENOMIC DNA]</scope>
    <source>
        <strain evidence="2 3">300064</strain>
    </source>
</reference>
<feature type="domain" description="BD-FAE-like" evidence="1">
    <location>
        <begin position="140"/>
        <end position="199"/>
    </location>
</feature>
<dbReference type="Gene3D" id="3.40.50.1820">
    <property type="entry name" value="alpha/beta hydrolase"/>
    <property type="match status" value="1"/>
</dbReference>
<dbReference type="AlphaFoldDB" id="A0A2S7FDG6"/>
<dbReference type="Proteomes" id="UP000238081">
    <property type="component" value="Unassembled WGS sequence"/>
</dbReference>
<dbReference type="Pfam" id="PF20434">
    <property type="entry name" value="BD-FAE"/>
    <property type="match status" value="1"/>
</dbReference>
<sequence>MLIFDDKNYKVDTCNIDGISIKFRSFKEILYCEKPVDSIQKMNIFVPEVYYEGNTINGYSLHTAPIFMPNTVGGYMPGPADEPGKDFKGRINSIFRALKHGYIVVSAGVRGRTSGVKNNEFFVGSKAGEISNGNGKMVGRAPALVVDMKAAIRYLRYNKGRIPGNTECIITNGTSAGGALSAIIGASGNSKDYNPYLKEIGAADERDDIFAASCYCPIHNLENADAAYEWQFCGYNDYHRIKHVRSESGVKNIQIDGILTEKQIKISEDLKRLFPKYLNSLKLKDSSNNELLLDENGEGSFKEYIKKLVINSAQKELDICSTYKIIDNGAVCGSKIDEQEYLSIEDGKVVDMNWDGFIKKITRMKVAPAFDALDLKSPENEEFGTETIKAKHFTAYSQEHSEVEGTLADPKIIKLLNPIEYINNSDTAKYWRVRHGAFDRDISLAMPSILSLMLENNGYNVEFSLPWGIPHSGDYDLDNLFAWIDEIHTK</sequence>
<evidence type="ECO:0000313" key="3">
    <source>
        <dbReference type="Proteomes" id="UP000238081"/>
    </source>
</evidence>
<keyword evidence="2" id="KW-0378">Hydrolase</keyword>
<dbReference type="EMBL" id="LRDH01000067">
    <property type="protein sequence ID" value="PPV16783.1"/>
    <property type="molecule type" value="Genomic_DNA"/>
</dbReference>
<dbReference type="NCBIfam" id="NF041556">
    <property type="entry name" value="tannase_B"/>
    <property type="match status" value="1"/>
</dbReference>
<dbReference type="InterPro" id="IPR029058">
    <property type="entry name" value="AB_hydrolase_fold"/>
</dbReference>